<comment type="caution">
    <text evidence="2">The sequence shown here is derived from an EMBL/GenBank/DDBJ whole genome shotgun (WGS) entry which is preliminary data.</text>
</comment>
<feature type="region of interest" description="Disordered" evidence="1">
    <location>
        <begin position="1"/>
        <end position="64"/>
    </location>
</feature>
<evidence type="ECO:0000313" key="3">
    <source>
        <dbReference type="Proteomes" id="UP000807306"/>
    </source>
</evidence>
<name>A0A9P6JUJ9_9AGAR</name>
<reference evidence="2" key="1">
    <citation type="submission" date="2020-11" db="EMBL/GenBank/DDBJ databases">
        <authorList>
            <consortium name="DOE Joint Genome Institute"/>
            <person name="Ahrendt S."/>
            <person name="Riley R."/>
            <person name="Andreopoulos W."/>
            <person name="Labutti K."/>
            <person name="Pangilinan J."/>
            <person name="Ruiz-Duenas F.J."/>
            <person name="Barrasa J.M."/>
            <person name="Sanchez-Garcia M."/>
            <person name="Camarero S."/>
            <person name="Miyauchi S."/>
            <person name="Serrano A."/>
            <person name="Linde D."/>
            <person name="Babiker R."/>
            <person name="Drula E."/>
            <person name="Ayuso-Fernandez I."/>
            <person name="Pacheco R."/>
            <person name="Padilla G."/>
            <person name="Ferreira P."/>
            <person name="Barriuso J."/>
            <person name="Kellner H."/>
            <person name="Castanera R."/>
            <person name="Alfaro M."/>
            <person name="Ramirez L."/>
            <person name="Pisabarro A.G."/>
            <person name="Kuo A."/>
            <person name="Tritt A."/>
            <person name="Lipzen A."/>
            <person name="He G."/>
            <person name="Yan M."/>
            <person name="Ng V."/>
            <person name="Cullen D."/>
            <person name="Martin F."/>
            <person name="Rosso M.-N."/>
            <person name="Henrissat B."/>
            <person name="Hibbett D."/>
            <person name="Martinez A.T."/>
            <person name="Grigoriev I.V."/>
        </authorList>
    </citation>
    <scope>NUCLEOTIDE SEQUENCE</scope>
    <source>
        <strain evidence="2">CBS 506.95</strain>
    </source>
</reference>
<sequence length="180" mass="19405">MSTLPAIETTIRRIQSEPQLQLPSPTNPRASEQLPQLPNQASIPSSSIGGSIPQDTQLDESQKAISVPDTRSVLTRVLAFFGFGQAAPHQRMSTVSVIWSLEQPPPNIPASPSESPVHTVRAKKSNELEQTNSTISSKTNSIALFDNADTLSFSGPTTISANAPQLTFNAQTIYNFSITF</sequence>
<evidence type="ECO:0000256" key="1">
    <source>
        <dbReference type="SAM" id="MobiDB-lite"/>
    </source>
</evidence>
<evidence type="ECO:0000313" key="2">
    <source>
        <dbReference type="EMBL" id="KAF9532550.1"/>
    </source>
</evidence>
<proteinExistence type="predicted"/>
<organism evidence="2 3">
    <name type="scientific">Crepidotus variabilis</name>
    <dbReference type="NCBI Taxonomy" id="179855"/>
    <lineage>
        <taxon>Eukaryota</taxon>
        <taxon>Fungi</taxon>
        <taxon>Dikarya</taxon>
        <taxon>Basidiomycota</taxon>
        <taxon>Agaricomycotina</taxon>
        <taxon>Agaricomycetes</taxon>
        <taxon>Agaricomycetidae</taxon>
        <taxon>Agaricales</taxon>
        <taxon>Agaricineae</taxon>
        <taxon>Crepidotaceae</taxon>
        <taxon>Crepidotus</taxon>
    </lineage>
</organism>
<feature type="compositionally biased region" description="Low complexity" evidence="1">
    <location>
        <begin position="42"/>
        <end position="53"/>
    </location>
</feature>
<accession>A0A9P6JUJ9</accession>
<dbReference type="Proteomes" id="UP000807306">
    <property type="component" value="Unassembled WGS sequence"/>
</dbReference>
<dbReference type="EMBL" id="MU157831">
    <property type="protein sequence ID" value="KAF9532550.1"/>
    <property type="molecule type" value="Genomic_DNA"/>
</dbReference>
<protein>
    <submittedName>
        <fullName evidence="2">Uncharacterized protein</fullName>
    </submittedName>
</protein>
<feature type="compositionally biased region" description="Polar residues" evidence="1">
    <location>
        <begin position="16"/>
        <end position="41"/>
    </location>
</feature>
<keyword evidence="3" id="KW-1185">Reference proteome</keyword>
<gene>
    <name evidence="2" type="ORF">CPB83DRAFT_880673</name>
</gene>
<dbReference type="AlphaFoldDB" id="A0A9P6JUJ9"/>